<protein>
    <submittedName>
        <fullName evidence="6">Carbamoyl-phosphate synthase large subunit</fullName>
    </submittedName>
</protein>
<evidence type="ECO:0000313" key="6">
    <source>
        <dbReference type="EMBL" id="SCY46551.1"/>
    </source>
</evidence>
<dbReference type="EMBL" id="FMUR01000018">
    <property type="protein sequence ID" value="SCY46551.1"/>
    <property type="molecule type" value="Genomic_DNA"/>
</dbReference>
<evidence type="ECO:0000259" key="5">
    <source>
        <dbReference type="PROSITE" id="PS50975"/>
    </source>
</evidence>
<keyword evidence="2 4" id="KW-0547">Nucleotide-binding</keyword>
<keyword evidence="7" id="KW-1185">Reference proteome</keyword>
<dbReference type="PANTHER" id="PTHR43585">
    <property type="entry name" value="FUMIPYRROLE BIOSYNTHESIS PROTEIN C"/>
    <property type="match status" value="1"/>
</dbReference>
<dbReference type="Gene3D" id="3.40.50.20">
    <property type="match status" value="1"/>
</dbReference>
<dbReference type="Pfam" id="PF21360">
    <property type="entry name" value="PylC-like_N"/>
    <property type="match status" value="1"/>
</dbReference>
<dbReference type="PROSITE" id="PS50975">
    <property type="entry name" value="ATP_GRASP"/>
    <property type="match status" value="1"/>
</dbReference>
<dbReference type="PANTHER" id="PTHR43585:SF2">
    <property type="entry name" value="ATP-GRASP ENZYME FSQD"/>
    <property type="match status" value="1"/>
</dbReference>
<dbReference type="Pfam" id="PF15632">
    <property type="entry name" value="ATPgrasp_Ter"/>
    <property type="match status" value="1"/>
</dbReference>
<dbReference type="Proteomes" id="UP000183047">
    <property type="component" value="Unassembled WGS sequence"/>
</dbReference>
<dbReference type="InterPro" id="IPR036291">
    <property type="entry name" value="NAD(P)-bd_dom_sf"/>
</dbReference>
<accession>A0A1G5G5C7</accession>
<dbReference type="NCBIfam" id="NF009402">
    <property type="entry name" value="PRK12767.1-1"/>
    <property type="match status" value="1"/>
</dbReference>
<evidence type="ECO:0000256" key="4">
    <source>
        <dbReference type="PROSITE-ProRule" id="PRU00409"/>
    </source>
</evidence>
<evidence type="ECO:0000256" key="2">
    <source>
        <dbReference type="ARBA" id="ARBA00022741"/>
    </source>
</evidence>
<name>A0A1G5G5C7_9FIRM</name>
<dbReference type="GO" id="GO:0016874">
    <property type="term" value="F:ligase activity"/>
    <property type="evidence" value="ECO:0007669"/>
    <property type="project" value="UniProtKB-KW"/>
</dbReference>
<keyword evidence="1" id="KW-0436">Ligase</keyword>
<feature type="domain" description="ATP-grasp" evidence="5">
    <location>
        <begin position="125"/>
        <end position="299"/>
    </location>
</feature>
<dbReference type="SUPFAM" id="SSF56059">
    <property type="entry name" value="Glutathione synthetase ATP-binding domain-like"/>
    <property type="match status" value="1"/>
</dbReference>
<dbReference type="InterPro" id="IPR013815">
    <property type="entry name" value="ATP_grasp_subdomain_1"/>
</dbReference>
<keyword evidence="3 4" id="KW-0067">ATP-binding</keyword>
<dbReference type="InterPro" id="IPR011761">
    <property type="entry name" value="ATP-grasp"/>
</dbReference>
<organism evidence="6 7">
    <name type="scientific">Butyrivibrio hungatei</name>
    <dbReference type="NCBI Taxonomy" id="185008"/>
    <lineage>
        <taxon>Bacteria</taxon>
        <taxon>Bacillati</taxon>
        <taxon>Bacillota</taxon>
        <taxon>Clostridia</taxon>
        <taxon>Lachnospirales</taxon>
        <taxon>Lachnospiraceae</taxon>
        <taxon>Butyrivibrio</taxon>
    </lineage>
</organism>
<evidence type="ECO:0000256" key="1">
    <source>
        <dbReference type="ARBA" id="ARBA00022598"/>
    </source>
</evidence>
<proteinExistence type="predicted"/>
<dbReference type="SUPFAM" id="SSF51735">
    <property type="entry name" value="NAD(P)-binding Rossmann-fold domains"/>
    <property type="match status" value="1"/>
</dbReference>
<dbReference type="GO" id="GO:0046872">
    <property type="term" value="F:metal ion binding"/>
    <property type="evidence" value="ECO:0007669"/>
    <property type="project" value="InterPro"/>
</dbReference>
<sequence>MRLNILVTGAGSTMGQSVMKALLMSKYGSEVYIHVTNSEQLGAGFFLSERVVGRHIVPIAKDPSYIDEIIKICKKFAIDGIFSGTEHEIYALSYGAERIKKETGAIVFLSRPEIVDLGTDKYKTYKAFKENGLPFPETALFDDYKKLIDKVGGFPIFMKPRIASASRNIFKISSEEELFEKKFTDSENIILQEFLNSDIEYTAEAFCDKDGKVVGVIPMIRNLEYGMSYYGKIDDNAEVIRVTKMVADALKPEGAINVQMRLVNGKAIPFEINTRFSSTECVRAHYGFNSVEAAIDNYLYGMEVDLNNWRKGMFMRYWHECYFDEKDIPGAVFSVKAIG</sequence>
<dbReference type="AlphaFoldDB" id="A0A1G5G5C7"/>
<dbReference type="GO" id="GO:0005524">
    <property type="term" value="F:ATP binding"/>
    <property type="evidence" value="ECO:0007669"/>
    <property type="project" value="UniProtKB-UniRule"/>
</dbReference>
<evidence type="ECO:0000313" key="7">
    <source>
        <dbReference type="Proteomes" id="UP000183047"/>
    </source>
</evidence>
<dbReference type="Gene3D" id="3.30.1490.20">
    <property type="entry name" value="ATP-grasp fold, A domain"/>
    <property type="match status" value="1"/>
</dbReference>
<dbReference type="InterPro" id="IPR048764">
    <property type="entry name" value="PylC_N"/>
</dbReference>
<dbReference type="InterPro" id="IPR052032">
    <property type="entry name" value="ATP-dep_AA_Ligase"/>
</dbReference>
<dbReference type="Gene3D" id="3.30.470.20">
    <property type="entry name" value="ATP-grasp fold, B domain"/>
    <property type="match status" value="1"/>
</dbReference>
<reference evidence="7" key="1">
    <citation type="submission" date="2016-10" db="EMBL/GenBank/DDBJ databases">
        <authorList>
            <person name="Varghese N."/>
            <person name="Submissions S."/>
        </authorList>
    </citation>
    <scope>NUCLEOTIDE SEQUENCE [LARGE SCALE GENOMIC DNA]</scope>
    <source>
        <strain evidence="7">XBD2006</strain>
    </source>
</reference>
<gene>
    <name evidence="6" type="ORF">SAMN02910451_02723</name>
</gene>
<evidence type="ECO:0000256" key="3">
    <source>
        <dbReference type="ARBA" id="ARBA00022840"/>
    </source>
</evidence>